<reference evidence="1" key="1">
    <citation type="submission" date="2021-05" db="EMBL/GenBank/DDBJ databases">
        <authorList>
            <person name="Scholz U."/>
            <person name="Mascher M."/>
            <person name="Fiebig A."/>
        </authorList>
    </citation>
    <scope>NUCLEOTIDE SEQUENCE [LARGE SCALE GENOMIC DNA]</scope>
</reference>
<evidence type="ECO:0000313" key="2">
    <source>
        <dbReference type="Proteomes" id="UP001732700"/>
    </source>
</evidence>
<sequence length="649" mass="74660">MHVSSAVHWWDQSQLQVLVLASLAIQSFLAIFGPRRRHHLPPWLRFSIWLSFLGGDAVAIYALATLFNRHKDVQVQQISSSARRSHDLEVFWTPILLIHLGGQIFISAYNLEDNELWRRHIITSLSQITVAIYVFWKSWSSSADKRLLAAAILIFIPGILRCMDKPLCLRKSSFSTRVHLNNILSRGKKRYSKEEDIEEYIKEARAFIASPSQEPTDMSIRFLLYTDLARHCSSRLENLKSFWNEEAHNTLKSALYRIFRTFYTKRGGSVVTEYLGKMKYGFIFHISPWLLLIVATVLFHTSNKQAYRARDIIVTLMLLYGTIILEIISSWSVWRSYKWHDMVAQHSLTEFVAYTTRQTKWMSLAQSLKCNELLLGYWRMEPCNSSESITSTIGGYVKLWWREFITDAEHYREVSGFRGQWTLERYGLVVQLGWSLEKPFDESVLLWHIATDLCFHSTLPSQSRCKEISNYMAHLLVHKPDMLMIGSRNGMFTLAVQEINNIDSETPCQDGVLKVVEKLKTEEIPNGQFIHDAKLLAQGLTNIGHDKMWEVIEGVWVEMLCFSAGRCPGHLHIKSLGSGGEYLSIVWLLLERAGMESLPERLHKRSLFGHNIMLQNHQNRGGLDAVAPSSVSQDESTISIPYRTITSLS</sequence>
<evidence type="ECO:0000313" key="1">
    <source>
        <dbReference type="EnsemblPlants" id="AVESA.00010b.r2.3CG0452110.1.CDS"/>
    </source>
</evidence>
<name>A0ACD5VKB2_AVESA</name>
<keyword evidence="2" id="KW-1185">Reference proteome</keyword>
<dbReference type="Proteomes" id="UP001732700">
    <property type="component" value="Chromosome 3C"/>
</dbReference>
<accession>A0ACD5VKB2</accession>
<reference evidence="1" key="2">
    <citation type="submission" date="2025-09" db="UniProtKB">
        <authorList>
            <consortium name="EnsemblPlants"/>
        </authorList>
    </citation>
    <scope>IDENTIFICATION</scope>
</reference>
<protein>
    <submittedName>
        <fullName evidence="1">Uncharacterized protein</fullName>
    </submittedName>
</protein>
<proteinExistence type="predicted"/>
<organism evidence="1 2">
    <name type="scientific">Avena sativa</name>
    <name type="common">Oat</name>
    <dbReference type="NCBI Taxonomy" id="4498"/>
    <lineage>
        <taxon>Eukaryota</taxon>
        <taxon>Viridiplantae</taxon>
        <taxon>Streptophyta</taxon>
        <taxon>Embryophyta</taxon>
        <taxon>Tracheophyta</taxon>
        <taxon>Spermatophyta</taxon>
        <taxon>Magnoliopsida</taxon>
        <taxon>Liliopsida</taxon>
        <taxon>Poales</taxon>
        <taxon>Poaceae</taxon>
        <taxon>BOP clade</taxon>
        <taxon>Pooideae</taxon>
        <taxon>Poodae</taxon>
        <taxon>Poeae</taxon>
        <taxon>Poeae Chloroplast Group 1 (Aveneae type)</taxon>
        <taxon>Aveninae</taxon>
        <taxon>Avena</taxon>
    </lineage>
</organism>
<dbReference type="EnsemblPlants" id="AVESA.00010b.r2.3CG0452110.1">
    <property type="protein sequence ID" value="AVESA.00010b.r2.3CG0452110.1.CDS"/>
    <property type="gene ID" value="AVESA.00010b.r2.3CG0452110"/>
</dbReference>